<name>A0A5M9R7T5_9GAMM</name>
<reference evidence="2 3" key="1">
    <citation type="submission" date="2019-09" db="EMBL/GenBank/DDBJ databases">
        <title>Draft genome sequence of various Type strains from the CCUG.</title>
        <authorList>
            <person name="Pineiro-Iglesias B."/>
            <person name="Tunovic T."/>
            <person name="Unosson C."/>
            <person name="Inganas E."/>
            <person name="Ohlen M."/>
            <person name="Cardew S."/>
            <person name="Jensie-Markopoulos S."/>
            <person name="Salva-Serra F."/>
            <person name="Jaen-Luchoro D."/>
            <person name="Karlsson R."/>
            <person name="Svensson-Stadler L."/>
            <person name="Chun J."/>
            <person name="Moore E."/>
        </authorList>
    </citation>
    <scope>NUCLEOTIDE SEQUENCE [LARGE SCALE GENOMIC DNA]</scope>
    <source>
        <strain evidence="2 3">CCUG 53682T</strain>
    </source>
</reference>
<dbReference type="Proteomes" id="UP000322181">
    <property type="component" value="Unassembled WGS sequence"/>
</dbReference>
<accession>A0A5M9R7T5</accession>
<sequence length="110" mass="12122">MIKTLFVFFITIFTVNYAFADEVSPDISRGGSWASGLEDGTIKHFSYSFTGEVCVTGKGLATDKNYTACTTTPNALLFVFTSYTQNKKVRVNIGQKGSNPIYISSMYTLD</sequence>
<evidence type="ECO:0000313" key="2">
    <source>
        <dbReference type="EMBL" id="KAA8716613.1"/>
    </source>
</evidence>
<dbReference type="EMBL" id="VXKB01000001">
    <property type="protein sequence ID" value="KAA8716613.1"/>
    <property type="molecule type" value="Genomic_DNA"/>
</dbReference>
<comment type="caution">
    <text evidence="2">The sequence shown here is derived from an EMBL/GenBank/DDBJ whole genome shotgun (WGS) entry which is preliminary data.</text>
</comment>
<evidence type="ECO:0000256" key="1">
    <source>
        <dbReference type="SAM" id="SignalP"/>
    </source>
</evidence>
<proteinExistence type="predicted"/>
<organism evidence="2 3">
    <name type="scientific">Morganella psychrotolerans</name>
    <dbReference type="NCBI Taxonomy" id="368603"/>
    <lineage>
        <taxon>Bacteria</taxon>
        <taxon>Pseudomonadati</taxon>
        <taxon>Pseudomonadota</taxon>
        <taxon>Gammaproteobacteria</taxon>
        <taxon>Enterobacterales</taxon>
        <taxon>Morganellaceae</taxon>
        <taxon>Morganella</taxon>
    </lineage>
</organism>
<dbReference type="RefSeq" id="WP_150384584.1">
    <property type="nucleotide sequence ID" value="NZ_BAAAFS010000001.1"/>
</dbReference>
<feature type="signal peptide" evidence="1">
    <location>
        <begin position="1"/>
        <end position="20"/>
    </location>
</feature>
<keyword evidence="1" id="KW-0732">Signal</keyword>
<dbReference type="AlphaFoldDB" id="A0A5M9R7T5"/>
<feature type="chain" id="PRO_5024344062" evidence="1">
    <location>
        <begin position="21"/>
        <end position="110"/>
    </location>
</feature>
<evidence type="ECO:0000313" key="3">
    <source>
        <dbReference type="Proteomes" id="UP000322181"/>
    </source>
</evidence>
<protein>
    <submittedName>
        <fullName evidence="2">Uncharacterized protein</fullName>
    </submittedName>
</protein>
<gene>
    <name evidence="2" type="ORF">F4V73_01615</name>
</gene>